<evidence type="ECO:0000256" key="1">
    <source>
        <dbReference type="SAM" id="Phobius"/>
    </source>
</evidence>
<keyword evidence="1" id="KW-0812">Transmembrane</keyword>
<sequence>MHQSAAIALCSSVPVHFHIPSLLLPFQLAILRLLVHIHMLRHGQANTGMIYQRTETSIFWLLRQYIKSVYLQNRFAC</sequence>
<dbReference type="AlphaFoldDB" id="A0AAD3T9I4"/>
<reference evidence="2" key="1">
    <citation type="submission" date="2023-05" db="EMBL/GenBank/DDBJ databases">
        <title>Nepenthes gracilis genome sequencing.</title>
        <authorList>
            <person name="Fukushima K."/>
        </authorList>
    </citation>
    <scope>NUCLEOTIDE SEQUENCE</scope>
    <source>
        <strain evidence="2">SING2019-196</strain>
    </source>
</reference>
<evidence type="ECO:0000313" key="2">
    <source>
        <dbReference type="EMBL" id="GMH24516.1"/>
    </source>
</evidence>
<dbReference type="EMBL" id="BSYO01000028">
    <property type="protein sequence ID" value="GMH24516.1"/>
    <property type="molecule type" value="Genomic_DNA"/>
</dbReference>
<gene>
    <name evidence="2" type="ORF">Nepgr_026359</name>
</gene>
<keyword evidence="1" id="KW-0472">Membrane</keyword>
<comment type="caution">
    <text evidence="2">The sequence shown here is derived from an EMBL/GenBank/DDBJ whole genome shotgun (WGS) entry which is preliminary data.</text>
</comment>
<protein>
    <submittedName>
        <fullName evidence="2">Uncharacterized protein</fullName>
    </submittedName>
</protein>
<proteinExistence type="predicted"/>
<organism evidence="2 3">
    <name type="scientific">Nepenthes gracilis</name>
    <name type="common">Slender pitcher plant</name>
    <dbReference type="NCBI Taxonomy" id="150966"/>
    <lineage>
        <taxon>Eukaryota</taxon>
        <taxon>Viridiplantae</taxon>
        <taxon>Streptophyta</taxon>
        <taxon>Embryophyta</taxon>
        <taxon>Tracheophyta</taxon>
        <taxon>Spermatophyta</taxon>
        <taxon>Magnoliopsida</taxon>
        <taxon>eudicotyledons</taxon>
        <taxon>Gunneridae</taxon>
        <taxon>Pentapetalae</taxon>
        <taxon>Caryophyllales</taxon>
        <taxon>Nepenthaceae</taxon>
        <taxon>Nepenthes</taxon>
    </lineage>
</organism>
<name>A0AAD3T9I4_NEPGR</name>
<keyword evidence="1" id="KW-1133">Transmembrane helix</keyword>
<feature type="transmembrane region" description="Helical" evidence="1">
    <location>
        <begin position="15"/>
        <end position="35"/>
    </location>
</feature>
<accession>A0AAD3T9I4</accession>
<keyword evidence="3" id="KW-1185">Reference proteome</keyword>
<evidence type="ECO:0000313" key="3">
    <source>
        <dbReference type="Proteomes" id="UP001279734"/>
    </source>
</evidence>
<dbReference type="Proteomes" id="UP001279734">
    <property type="component" value="Unassembled WGS sequence"/>
</dbReference>